<accession>A0ABP6C5S4</accession>
<feature type="transmembrane region" description="Helical" evidence="2">
    <location>
        <begin position="185"/>
        <end position="206"/>
    </location>
</feature>
<keyword evidence="2" id="KW-0472">Membrane</keyword>
<evidence type="ECO:0008006" key="5">
    <source>
        <dbReference type="Google" id="ProtNLM"/>
    </source>
</evidence>
<protein>
    <recommendedName>
        <fullName evidence="5">ABC transporter permease</fullName>
    </recommendedName>
</protein>
<dbReference type="EMBL" id="BAAARJ010000003">
    <property type="protein sequence ID" value="GAA2600716.1"/>
    <property type="molecule type" value="Genomic_DNA"/>
</dbReference>
<reference evidence="4" key="1">
    <citation type="journal article" date="2019" name="Int. J. Syst. Evol. Microbiol.">
        <title>The Global Catalogue of Microorganisms (GCM) 10K type strain sequencing project: providing services to taxonomists for standard genome sequencing and annotation.</title>
        <authorList>
            <consortium name="The Broad Institute Genomics Platform"/>
            <consortium name="The Broad Institute Genome Sequencing Center for Infectious Disease"/>
            <person name="Wu L."/>
            <person name="Ma J."/>
        </authorList>
    </citation>
    <scope>NUCLEOTIDE SEQUENCE [LARGE SCALE GENOMIC DNA]</scope>
    <source>
        <strain evidence="4">JCM 16373</strain>
    </source>
</reference>
<feature type="compositionally biased region" description="Pro residues" evidence="1">
    <location>
        <begin position="8"/>
        <end position="17"/>
    </location>
</feature>
<gene>
    <name evidence="3" type="ORF">GCM10009863_12540</name>
</gene>
<evidence type="ECO:0000256" key="2">
    <source>
        <dbReference type="SAM" id="Phobius"/>
    </source>
</evidence>
<feature type="transmembrane region" description="Helical" evidence="2">
    <location>
        <begin position="307"/>
        <end position="332"/>
    </location>
</feature>
<comment type="caution">
    <text evidence="3">The sequence shown here is derived from an EMBL/GenBank/DDBJ whole genome shotgun (WGS) entry which is preliminary data.</text>
</comment>
<proteinExistence type="predicted"/>
<feature type="transmembrane region" description="Helical" evidence="2">
    <location>
        <begin position="139"/>
        <end position="165"/>
    </location>
</feature>
<evidence type="ECO:0000313" key="4">
    <source>
        <dbReference type="Proteomes" id="UP001501447"/>
    </source>
</evidence>
<feature type="region of interest" description="Disordered" evidence="1">
    <location>
        <begin position="1"/>
        <end position="22"/>
    </location>
</feature>
<keyword evidence="2" id="KW-0812">Transmembrane</keyword>
<feature type="transmembrane region" description="Helical" evidence="2">
    <location>
        <begin position="213"/>
        <end position="234"/>
    </location>
</feature>
<evidence type="ECO:0000256" key="1">
    <source>
        <dbReference type="SAM" id="MobiDB-lite"/>
    </source>
</evidence>
<dbReference type="RefSeq" id="WP_344562958.1">
    <property type="nucleotide sequence ID" value="NZ_BAAARJ010000003.1"/>
</dbReference>
<keyword evidence="4" id="KW-1185">Reference proteome</keyword>
<name>A0ABP6C5S4_9ACTN</name>
<keyword evidence="2" id="KW-1133">Transmembrane helix</keyword>
<feature type="transmembrane region" description="Helical" evidence="2">
    <location>
        <begin position="39"/>
        <end position="58"/>
    </location>
</feature>
<dbReference type="Proteomes" id="UP001501447">
    <property type="component" value="Unassembled WGS sequence"/>
</dbReference>
<feature type="transmembrane region" description="Helical" evidence="2">
    <location>
        <begin position="96"/>
        <end position="118"/>
    </location>
</feature>
<organism evidence="3 4">
    <name type="scientific">Streptomyces axinellae</name>
    <dbReference type="NCBI Taxonomy" id="552788"/>
    <lineage>
        <taxon>Bacteria</taxon>
        <taxon>Bacillati</taxon>
        <taxon>Actinomycetota</taxon>
        <taxon>Actinomycetes</taxon>
        <taxon>Kitasatosporales</taxon>
        <taxon>Streptomycetaceae</taxon>
        <taxon>Streptomyces</taxon>
    </lineage>
</organism>
<sequence>MTAVAPTAPEPTRPPSAEPRRAAVSRQARWQLRLHRPALWIWAGLVLVLSAALLWLSGPLTEAAAAAWRQYDACGMNTRCTYDQPAILLYKDVYQYLTYAVFAVPFLVAAWAGATLTGRELETGTARLAWTQSVSPARWLAVELAVPAALVTVGAGLLGGLHHVAWTSGRGHIDTAKSWYDPATFLTGGPVIVALALVGLAAGALAGLAWRRALPALLTSVLVTAGAFGALNLARPYLWPSATRVSGLGPGAPAGGGLGVDEGVITSSGARHPLPECGAGQAHCQAAYDKIHAVSYYRDYHPFSHYWALQLTSAAVALVFGGVLVLIAFRLLKRRTGGVRTQEKSAA</sequence>
<evidence type="ECO:0000313" key="3">
    <source>
        <dbReference type="EMBL" id="GAA2600716.1"/>
    </source>
</evidence>